<comment type="cofactor">
    <cofactor evidence="1 5">
        <name>pyridoxal 5'-phosphate</name>
        <dbReference type="ChEBI" id="CHEBI:597326"/>
    </cofactor>
</comment>
<dbReference type="AlphaFoldDB" id="A0A2N3PI37"/>
<dbReference type="CDD" id="cd01560">
    <property type="entry name" value="Thr-synth_2"/>
    <property type="match status" value="1"/>
</dbReference>
<dbReference type="Pfam" id="PF14821">
    <property type="entry name" value="Thr_synth_N"/>
    <property type="match status" value="1"/>
</dbReference>
<feature type="domain" description="Threonine synthase N-terminal" evidence="6">
    <location>
        <begin position="6"/>
        <end position="74"/>
    </location>
</feature>
<accession>A0A2N3PI37</accession>
<dbReference type="STRING" id="556267.HWAG_00929"/>
<dbReference type="EC" id="4.2.3.1" evidence="4"/>
<dbReference type="OrthoDB" id="9763107at2"/>
<dbReference type="InterPro" id="IPR036052">
    <property type="entry name" value="TrpB-like_PALP_sf"/>
</dbReference>
<evidence type="ECO:0000256" key="3">
    <source>
        <dbReference type="ARBA" id="ARBA00022898"/>
    </source>
</evidence>
<dbReference type="GO" id="GO:0009088">
    <property type="term" value="P:threonine biosynthetic process"/>
    <property type="evidence" value="ECO:0007669"/>
    <property type="project" value="UniProtKB-UniRule"/>
</dbReference>
<dbReference type="Gene3D" id="3.40.50.1100">
    <property type="match status" value="2"/>
</dbReference>
<dbReference type="Gene3D" id="3.90.1380.10">
    <property type="entry name" value="Threonine synthase, N-terminal domain"/>
    <property type="match status" value="1"/>
</dbReference>
<dbReference type="PANTHER" id="PTHR43515">
    <property type="entry name" value="THREONINE SYNTHASE-LIKE 1"/>
    <property type="match status" value="1"/>
</dbReference>
<organism evidence="7 8">
    <name type="scientific">Helicobacter winghamensis</name>
    <dbReference type="NCBI Taxonomy" id="157268"/>
    <lineage>
        <taxon>Bacteria</taxon>
        <taxon>Pseudomonadati</taxon>
        <taxon>Campylobacterota</taxon>
        <taxon>Epsilonproteobacteria</taxon>
        <taxon>Campylobacterales</taxon>
        <taxon>Helicobacteraceae</taxon>
        <taxon>Helicobacter</taxon>
    </lineage>
</organism>
<gene>
    <name evidence="7" type="ORF">BCM31_02945</name>
</gene>
<dbReference type="GO" id="GO:0004795">
    <property type="term" value="F:threonine synthase activity"/>
    <property type="evidence" value="ECO:0007669"/>
    <property type="project" value="UniProtKB-UniRule"/>
</dbReference>
<proteinExistence type="inferred from homology"/>
<evidence type="ECO:0000256" key="1">
    <source>
        <dbReference type="ARBA" id="ARBA00001933"/>
    </source>
</evidence>
<reference evidence="7 8" key="1">
    <citation type="submission" date="2016-07" db="EMBL/GenBank/DDBJ databases">
        <title>Detection of Helicobacter winghamensis from caecal content of red fox (Vulpes vulpes).</title>
        <authorList>
            <person name="Zanoni R.G."/>
            <person name="Florio D."/>
            <person name="Caffara M."/>
            <person name="Renzi M."/>
            <person name="Parisi A."/>
            <person name="Pasquali F."/>
            <person name="Manfreda G."/>
        </authorList>
    </citation>
    <scope>NUCLEOTIDE SEQUENCE [LARGE SCALE GENOMIC DNA]</scope>
    <source>
        <strain evidence="7 8">295_13</strain>
    </source>
</reference>
<protein>
    <recommendedName>
        <fullName evidence="4">Threonine synthase</fullName>
        <ecNumber evidence="4">4.2.3.1</ecNumber>
    </recommendedName>
</protein>
<keyword evidence="8" id="KW-1185">Reference proteome</keyword>
<keyword evidence="3 5" id="KW-0663">Pyridoxal phosphate</keyword>
<dbReference type="NCBIfam" id="TIGR00260">
    <property type="entry name" value="thrC"/>
    <property type="match status" value="1"/>
</dbReference>
<evidence type="ECO:0000256" key="5">
    <source>
        <dbReference type="PIRSR" id="PIRSR604450-51"/>
    </source>
</evidence>
<evidence type="ECO:0000256" key="2">
    <source>
        <dbReference type="ARBA" id="ARBA00005517"/>
    </source>
</evidence>
<dbReference type="Proteomes" id="UP000233350">
    <property type="component" value="Unassembled WGS sequence"/>
</dbReference>
<evidence type="ECO:0000256" key="4">
    <source>
        <dbReference type="NCBIfam" id="TIGR00260"/>
    </source>
</evidence>
<sequence length="488" mass="54887">MQTQYFTGTRGGEDLGVTFENAILNPTASYGGLYTLEKFPKFSNDEIKEFAKLNYEELARIILNKLGLNIPKELLLEALSLYKNFDDKSSPAPMYLMTPYLNIQKLYCGPTRAFKDMALQPFGSLFSGFLHTHKSAHNYLILVATSGDTGPATLQSFANQPNIKVVCIYPNGGTSDVQRLQMTTINADNIAVFGINGDFDDAQSLLKSLLKDVQFNAILKSKNISLSAANSVNFGRIAFQIIYHIYASLQVYKINGEKVHTIVPSGNFGNALGAFYAKLMGFPIERIWIASNANNVLTEFINTGIYDISNKTLKKTYSPAMDILKSSNVERMLFALFSSYRTREFMESLEQNGKYSLNKEELLWVQSYFSATNCDDNFCLETIKKYAKQSYIIDPHTACGIKAYETIQIKYPHAKCVLCSTAEWTKFAPTLAKALDLGNLGDKEALEIISQNYKIPIPKQIDSLFNQKEIHNKVINKEELLENILQWL</sequence>
<dbReference type="InterPro" id="IPR037158">
    <property type="entry name" value="Thr_synth_N_sf"/>
</dbReference>
<comment type="similarity">
    <text evidence="2">Belongs to the threonine synthase family.</text>
</comment>
<dbReference type="SUPFAM" id="SSF53686">
    <property type="entry name" value="Tryptophan synthase beta subunit-like PLP-dependent enzymes"/>
    <property type="match status" value="1"/>
</dbReference>
<dbReference type="GO" id="GO:0005737">
    <property type="term" value="C:cytoplasm"/>
    <property type="evidence" value="ECO:0007669"/>
    <property type="project" value="TreeGrafter"/>
</dbReference>
<evidence type="ECO:0000313" key="8">
    <source>
        <dbReference type="Proteomes" id="UP000233350"/>
    </source>
</evidence>
<name>A0A2N3PI37_9HELI</name>
<dbReference type="EMBL" id="MBPK01000043">
    <property type="protein sequence ID" value="PKT80317.1"/>
    <property type="molecule type" value="Genomic_DNA"/>
</dbReference>
<comment type="caution">
    <text evidence="7">The sequence shown here is derived from an EMBL/GenBank/DDBJ whole genome shotgun (WGS) entry which is preliminary data.</text>
</comment>
<evidence type="ECO:0000313" key="7">
    <source>
        <dbReference type="EMBL" id="PKT80317.1"/>
    </source>
</evidence>
<dbReference type="PANTHER" id="PTHR43515:SF1">
    <property type="entry name" value="THREONINE SYNTHASE-LIKE 1"/>
    <property type="match status" value="1"/>
</dbReference>
<dbReference type="GeneID" id="97290177"/>
<dbReference type="RefSeq" id="WP_006802625.1">
    <property type="nucleotide sequence ID" value="NZ_CABKOI010000020.1"/>
</dbReference>
<dbReference type="InterPro" id="IPR029144">
    <property type="entry name" value="Thr_synth_N"/>
</dbReference>
<feature type="modified residue" description="N6-(pyridoxal phosphate)lysine" evidence="5">
    <location>
        <position position="115"/>
    </location>
</feature>
<evidence type="ECO:0000259" key="6">
    <source>
        <dbReference type="Pfam" id="PF14821"/>
    </source>
</evidence>
<dbReference type="InterPro" id="IPR004450">
    <property type="entry name" value="Thr_synthase-like"/>
</dbReference>